<reference evidence="1" key="1">
    <citation type="submission" date="2021-05" db="EMBL/GenBank/DDBJ databases">
        <authorList>
            <person name="Scholz U."/>
            <person name="Mascher M."/>
            <person name="Fiebig A."/>
        </authorList>
    </citation>
    <scope>NUCLEOTIDE SEQUENCE [LARGE SCALE GENOMIC DNA]</scope>
</reference>
<dbReference type="EnsemblPlants" id="AVESA.00010b.r2.1DG0150190.1">
    <property type="protein sequence ID" value="AVESA.00010b.r2.1DG0150190.1.CDS"/>
    <property type="gene ID" value="AVESA.00010b.r2.1DG0150190"/>
</dbReference>
<sequence>MEPGGTRRGGQGSRLAISRLPCASIKPSLGLLRVQGAAPTSAIETKRLRGGSSKGSDVAPLPTKGGSGSDVVLPPVGSGPNQVSYEAPLPAERTTFKWTVDGLSNLLDRDKSWTYSDVFQIKGLNWLLKLNARDTKTGDQNEYVSLRLELAQLRTYTVVETTYKFLIYDQIYGKHREYQVSHKYEKGSTCSGIPCMIPLAELKDRSSGLYFNKSCVFAVEFLSVVVHKANDVSEDLFVQKKTDTQVYTWNIEDFFALKNPSYSPEFELCGHKWSLQLYPSGNDTNGNYLSLYLVMNDRLDKNAAILVESRISIINLETSRRDSGKGRDEYSNNFKNWGWHKFISLEDFKDGYLVKTKCCIEAQCRQRLLQLTWTVQSTLRSGNVPNPRVFLQFDQWRPQ</sequence>
<accession>A0ACD5TZH8</accession>
<evidence type="ECO:0000313" key="2">
    <source>
        <dbReference type="Proteomes" id="UP001732700"/>
    </source>
</evidence>
<keyword evidence="2" id="KW-1185">Reference proteome</keyword>
<evidence type="ECO:0000313" key="1">
    <source>
        <dbReference type="EnsemblPlants" id="AVESA.00010b.r2.1DG0150190.1.CDS"/>
    </source>
</evidence>
<proteinExistence type="predicted"/>
<name>A0ACD5TZH8_AVESA</name>
<dbReference type="Proteomes" id="UP001732700">
    <property type="component" value="Chromosome 1D"/>
</dbReference>
<reference evidence="1" key="2">
    <citation type="submission" date="2025-09" db="UniProtKB">
        <authorList>
            <consortium name="EnsemblPlants"/>
        </authorList>
    </citation>
    <scope>IDENTIFICATION</scope>
</reference>
<organism evidence="1 2">
    <name type="scientific">Avena sativa</name>
    <name type="common">Oat</name>
    <dbReference type="NCBI Taxonomy" id="4498"/>
    <lineage>
        <taxon>Eukaryota</taxon>
        <taxon>Viridiplantae</taxon>
        <taxon>Streptophyta</taxon>
        <taxon>Embryophyta</taxon>
        <taxon>Tracheophyta</taxon>
        <taxon>Spermatophyta</taxon>
        <taxon>Magnoliopsida</taxon>
        <taxon>Liliopsida</taxon>
        <taxon>Poales</taxon>
        <taxon>Poaceae</taxon>
        <taxon>BOP clade</taxon>
        <taxon>Pooideae</taxon>
        <taxon>Poodae</taxon>
        <taxon>Poeae</taxon>
        <taxon>Poeae Chloroplast Group 1 (Aveneae type)</taxon>
        <taxon>Aveninae</taxon>
        <taxon>Avena</taxon>
    </lineage>
</organism>
<protein>
    <submittedName>
        <fullName evidence="1">Uncharacterized protein</fullName>
    </submittedName>
</protein>